<name>A0A811MNF4_9POAL</name>
<reference evidence="1" key="1">
    <citation type="submission" date="2020-10" db="EMBL/GenBank/DDBJ databases">
        <authorList>
            <person name="Han B."/>
            <person name="Lu T."/>
            <person name="Zhao Q."/>
            <person name="Huang X."/>
            <person name="Zhao Y."/>
        </authorList>
    </citation>
    <scope>NUCLEOTIDE SEQUENCE</scope>
</reference>
<protein>
    <submittedName>
        <fullName evidence="1">Uncharacterized protein</fullName>
    </submittedName>
</protein>
<organism evidence="1 2">
    <name type="scientific">Miscanthus lutarioriparius</name>
    <dbReference type="NCBI Taxonomy" id="422564"/>
    <lineage>
        <taxon>Eukaryota</taxon>
        <taxon>Viridiplantae</taxon>
        <taxon>Streptophyta</taxon>
        <taxon>Embryophyta</taxon>
        <taxon>Tracheophyta</taxon>
        <taxon>Spermatophyta</taxon>
        <taxon>Magnoliopsida</taxon>
        <taxon>Liliopsida</taxon>
        <taxon>Poales</taxon>
        <taxon>Poaceae</taxon>
        <taxon>PACMAD clade</taxon>
        <taxon>Panicoideae</taxon>
        <taxon>Andropogonodae</taxon>
        <taxon>Andropogoneae</taxon>
        <taxon>Saccharinae</taxon>
        <taxon>Miscanthus</taxon>
    </lineage>
</organism>
<dbReference type="EMBL" id="CAJGYO010000002">
    <property type="protein sequence ID" value="CAD6211073.1"/>
    <property type="molecule type" value="Genomic_DNA"/>
</dbReference>
<evidence type="ECO:0000313" key="2">
    <source>
        <dbReference type="Proteomes" id="UP000604825"/>
    </source>
</evidence>
<comment type="caution">
    <text evidence="1">The sequence shown here is derived from an EMBL/GenBank/DDBJ whole genome shotgun (WGS) entry which is preliminary data.</text>
</comment>
<keyword evidence="2" id="KW-1185">Reference proteome</keyword>
<evidence type="ECO:0000313" key="1">
    <source>
        <dbReference type="EMBL" id="CAD6211073.1"/>
    </source>
</evidence>
<dbReference type="Proteomes" id="UP000604825">
    <property type="component" value="Unassembled WGS sequence"/>
</dbReference>
<proteinExistence type="predicted"/>
<dbReference type="AlphaFoldDB" id="A0A811MNF4"/>
<accession>A0A811MNF4</accession>
<dbReference type="PROSITE" id="PS51257">
    <property type="entry name" value="PROKAR_LIPOPROTEIN"/>
    <property type="match status" value="1"/>
</dbReference>
<gene>
    <name evidence="1" type="ORF">NCGR_LOCUS7083</name>
</gene>
<sequence>MRCQPQPAAVHMNAAVGLAGGCGSTATKLRSRLHIELPSVFEASVLIMSKLGTRMAMFSIGKNFSPLDLDSLMEFLYDPVAVVAAWVCCRGQGMKSCPLPRGSVGGDVGEL</sequence>